<feature type="region of interest" description="Disordered" evidence="1">
    <location>
        <begin position="232"/>
        <end position="259"/>
    </location>
</feature>
<keyword evidence="5" id="KW-1185">Reference proteome</keyword>
<proteinExistence type="predicted"/>
<protein>
    <submittedName>
        <fullName evidence="6">BAH domain-containing protein</fullName>
    </submittedName>
</protein>
<dbReference type="InterPro" id="IPR001025">
    <property type="entry name" value="BAH_dom"/>
</dbReference>
<dbReference type="AlphaFoldDB" id="A0A0N4URK8"/>
<evidence type="ECO:0000256" key="1">
    <source>
        <dbReference type="SAM" id="MobiDB-lite"/>
    </source>
</evidence>
<evidence type="ECO:0000313" key="4">
    <source>
        <dbReference type="Proteomes" id="UP000038040"/>
    </source>
</evidence>
<evidence type="ECO:0000313" key="6">
    <source>
        <dbReference type="WBParaSite" id="DME_0001069001-mRNA-1"/>
    </source>
</evidence>
<dbReference type="EMBL" id="UYYG01000292">
    <property type="protein sequence ID" value="VDN54128.1"/>
    <property type="molecule type" value="Genomic_DNA"/>
</dbReference>
<evidence type="ECO:0000313" key="5">
    <source>
        <dbReference type="Proteomes" id="UP000274756"/>
    </source>
</evidence>
<dbReference type="Proteomes" id="UP000038040">
    <property type="component" value="Unplaced"/>
</dbReference>
<sequence>MNDHIVNDFMNKVQTKAKPSFRIQTLIGDDDNVEGEENGRRTTHQVQMRKCCSFKVKDILGSQIAVESKGSEEKQNCSNVEQGIPSISSSKSSLINSVEIQKPKNIVNITNQEESLSVMLAEVNENRPPTPLTPSLDPKLLKKFEEEDRPKRVLRASTIAATRNSNLNAIKVKTNRRTGSFSTSFRRIVDNVKQNTTKNLRKASIKDNESAVTYNTQLEIKIDEDCEVCTPSTSGVSSISSTSSNGNFSRHTKRKKKGKGADLLTTTIISNWQPTGEGFRRPIYLRNDTMPVKRICFKEVRHRYEPEILRIGDSVIVKSDNSTTNLGRINRIYLDAQTGSLMATVVWYYKPDQIELDHNSVQPAIDCKELFASRHIDSIPLESVEEIIFVTTFNEYVRYMTENKIDSLPRAQCPTEEDEIWPRGEVDYPRRKFLPCEDTPVELVYFCRRLYDFKNKKLIFGTYNVKMAEPQRRHATY</sequence>
<feature type="compositionally biased region" description="Low complexity" evidence="1">
    <location>
        <begin position="232"/>
        <end position="249"/>
    </location>
</feature>
<dbReference type="GO" id="GO:0003682">
    <property type="term" value="F:chromatin binding"/>
    <property type="evidence" value="ECO:0007669"/>
    <property type="project" value="InterPro"/>
</dbReference>
<dbReference type="PROSITE" id="PS51038">
    <property type="entry name" value="BAH"/>
    <property type="match status" value="1"/>
</dbReference>
<dbReference type="GO" id="GO:0045892">
    <property type="term" value="P:negative regulation of DNA-templated transcription"/>
    <property type="evidence" value="ECO:0007669"/>
    <property type="project" value="TreeGrafter"/>
</dbReference>
<dbReference type="GO" id="GO:0000976">
    <property type="term" value="F:transcription cis-regulatory region binding"/>
    <property type="evidence" value="ECO:0007669"/>
    <property type="project" value="TreeGrafter"/>
</dbReference>
<dbReference type="OrthoDB" id="1922186at2759"/>
<accession>A0A0N4URK8</accession>
<reference evidence="6" key="1">
    <citation type="submission" date="2017-02" db="UniProtKB">
        <authorList>
            <consortium name="WormBaseParasite"/>
        </authorList>
    </citation>
    <scope>IDENTIFICATION</scope>
</reference>
<dbReference type="InterPro" id="IPR043151">
    <property type="entry name" value="BAH_sf"/>
</dbReference>
<reference evidence="3 5" key="2">
    <citation type="submission" date="2018-11" db="EMBL/GenBank/DDBJ databases">
        <authorList>
            <consortium name="Pathogen Informatics"/>
        </authorList>
    </citation>
    <scope>NUCLEOTIDE SEQUENCE [LARGE SCALE GENOMIC DNA]</scope>
</reference>
<dbReference type="Pfam" id="PF01426">
    <property type="entry name" value="BAH"/>
    <property type="match status" value="1"/>
</dbReference>
<feature type="domain" description="BAH" evidence="2">
    <location>
        <begin position="307"/>
        <end position="437"/>
    </location>
</feature>
<evidence type="ECO:0000259" key="2">
    <source>
        <dbReference type="PROSITE" id="PS51038"/>
    </source>
</evidence>
<dbReference type="STRING" id="318479.A0A0N4URK8"/>
<organism evidence="4 6">
    <name type="scientific">Dracunculus medinensis</name>
    <name type="common">Guinea worm</name>
    <dbReference type="NCBI Taxonomy" id="318479"/>
    <lineage>
        <taxon>Eukaryota</taxon>
        <taxon>Metazoa</taxon>
        <taxon>Ecdysozoa</taxon>
        <taxon>Nematoda</taxon>
        <taxon>Chromadorea</taxon>
        <taxon>Rhabditida</taxon>
        <taxon>Spirurina</taxon>
        <taxon>Dracunculoidea</taxon>
        <taxon>Dracunculidae</taxon>
        <taxon>Dracunculus</taxon>
    </lineage>
</organism>
<dbReference type="Proteomes" id="UP000274756">
    <property type="component" value="Unassembled WGS sequence"/>
</dbReference>
<evidence type="ECO:0000313" key="3">
    <source>
        <dbReference type="EMBL" id="VDN54128.1"/>
    </source>
</evidence>
<gene>
    <name evidence="3" type="ORF">DME_LOCUS4101</name>
</gene>
<dbReference type="GO" id="GO:0005677">
    <property type="term" value="C:chromatin silencing complex"/>
    <property type="evidence" value="ECO:0007669"/>
    <property type="project" value="TreeGrafter"/>
</dbReference>
<dbReference type="GO" id="GO:0031507">
    <property type="term" value="P:heterochromatin formation"/>
    <property type="evidence" value="ECO:0007669"/>
    <property type="project" value="TreeGrafter"/>
</dbReference>
<name>A0A0N4URK8_DRAME</name>
<dbReference type="PANTHER" id="PTHR46576:SF1">
    <property type="entry name" value="BROMO ADJACENT HOMOLOGY DOMAIN-CONTAINING 1 PROTEIN"/>
    <property type="match status" value="1"/>
</dbReference>
<dbReference type="WBParaSite" id="DME_0001069001-mRNA-1">
    <property type="protein sequence ID" value="DME_0001069001-mRNA-1"/>
    <property type="gene ID" value="DME_0001069001"/>
</dbReference>
<dbReference type="InterPro" id="IPR053032">
    <property type="entry name" value="BAH_domain-containing"/>
</dbReference>
<dbReference type="Gene3D" id="2.30.30.490">
    <property type="match status" value="1"/>
</dbReference>
<dbReference type="SMART" id="SM00439">
    <property type="entry name" value="BAH"/>
    <property type="match status" value="1"/>
</dbReference>
<dbReference type="PANTHER" id="PTHR46576">
    <property type="entry name" value="BROMO ADJACENT HOMOLOGY DOMAIN-CONTAINING 1 PROTEIN"/>
    <property type="match status" value="1"/>
</dbReference>